<dbReference type="GO" id="GO:0008270">
    <property type="term" value="F:zinc ion binding"/>
    <property type="evidence" value="ECO:0007669"/>
    <property type="project" value="UniProtKB-KW"/>
</dbReference>
<dbReference type="GO" id="GO:0043328">
    <property type="term" value="P:protein transport to vacuole involved in ubiquitin-dependent protein catabolic process via the multivesicular body sorting pathway"/>
    <property type="evidence" value="ECO:0007669"/>
    <property type="project" value="TreeGrafter"/>
</dbReference>
<reference evidence="8" key="1">
    <citation type="submission" date="2020-03" db="EMBL/GenBank/DDBJ databases">
        <title>A high-quality chromosome-level genome assembly of a woody plant with both climbing and erect habits, Rhamnella rubrinervis.</title>
        <authorList>
            <person name="Lu Z."/>
            <person name="Yang Y."/>
            <person name="Zhu X."/>
            <person name="Sun Y."/>
        </authorList>
    </citation>
    <scope>NUCLEOTIDE SEQUENCE</scope>
    <source>
        <strain evidence="8">BYM</strain>
        <tissue evidence="8">Leaf</tissue>
    </source>
</reference>
<keyword evidence="9" id="KW-1185">Reference proteome</keyword>
<sequence>MEPPPFQESARCDVCKCSFNTFRRRHHCRCCGRTFCHEHSSNQTALPQFGIHSPVRVCSDCFNDSTRTAKDIVQASSNGVDIVSDTVSRLNIGDDVHPKTEPNAEQQPLRGVIECKCGMPLCICEAPAPAPSMDELPSQRKPLSSFVPQSNQKPKKTEAVLKNKGSTSNSKPSSVFNRGQVNDGTTAKLQTDYEVSGEGLREAIKNGDTAAVKKLLSEGVDANYRDKQGLSLLHLAAVFNQTQIVFTLMDSGASLDYKNAQGETPLDCAPATLQYKMRQKREEHEQHSTRAI</sequence>
<name>A0A8K0E5H4_9ROSA</name>
<evidence type="ECO:0000256" key="3">
    <source>
        <dbReference type="ARBA" id="ARBA00022833"/>
    </source>
</evidence>
<evidence type="ECO:0000313" key="8">
    <source>
        <dbReference type="EMBL" id="KAF3439759.1"/>
    </source>
</evidence>
<dbReference type="Proteomes" id="UP000796880">
    <property type="component" value="Unassembled WGS sequence"/>
</dbReference>
<dbReference type="PROSITE" id="PS50088">
    <property type="entry name" value="ANK_REPEAT"/>
    <property type="match status" value="1"/>
</dbReference>
<dbReference type="SMART" id="SM00064">
    <property type="entry name" value="FYVE"/>
    <property type="match status" value="1"/>
</dbReference>
<dbReference type="InterPro" id="IPR036770">
    <property type="entry name" value="Ankyrin_rpt-contain_sf"/>
</dbReference>
<evidence type="ECO:0000256" key="6">
    <source>
        <dbReference type="SAM" id="MobiDB-lite"/>
    </source>
</evidence>
<feature type="compositionally biased region" description="Polar residues" evidence="6">
    <location>
        <begin position="164"/>
        <end position="181"/>
    </location>
</feature>
<dbReference type="CDD" id="cd15760">
    <property type="entry name" value="FYVE_scVPS27p_like"/>
    <property type="match status" value="1"/>
</dbReference>
<dbReference type="OrthoDB" id="194358at2759"/>
<organism evidence="8 9">
    <name type="scientific">Rhamnella rubrinervis</name>
    <dbReference type="NCBI Taxonomy" id="2594499"/>
    <lineage>
        <taxon>Eukaryota</taxon>
        <taxon>Viridiplantae</taxon>
        <taxon>Streptophyta</taxon>
        <taxon>Embryophyta</taxon>
        <taxon>Tracheophyta</taxon>
        <taxon>Spermatophyta</taxon>
        <taxon>Magnoliopsida</taxon>
        <taxon>eudicotyledons</taxon>
        <taxon>Gunneridae</taxon>
        <taxon>Pentapetalae</taxon>
        <taxon>rosids</taxon>
        <taxon>fabids</taxon>
        <taxon>Rosales</taxon>
        <taxon>Rhamnaceae</taxon>
        <taxon>rhamnoid group</taxon>
        <taxon>Rhamneae</taxon>
        <taxon>Rhamnella</taxon>
    </lineage>
</organism>
<dbReference type="PANTHER" id="PTHR47794:SF1">
    <property type="entry name" value="VACUOLAR PROTEIN SORTING-ASSOCIATED PROTEIN 27"/>
    <property type="match status" value="1"/>
</dbReference>
<dbReference type="SUPFAM" id="SSF48403">
    <property type="entry name" value="Ankyrin repeat"/>
    <property type="match status" value="1"/>
</dbReference>
<dbReference type="EMBL" id="VOIH02000008">
    <property type="protein sequence ID" value="KAF3439759.1"/>
    <property type="molecule type" value="Genomic_DNA"/>
</dbReference>
<dbReference type="PROSITE" id="PS50178">
    <property type="entry name" value="ZF_FYVE"/>
    <property type="match status" value="1"/>
</dbReference>
<keyword evidence="4" id="KW-0040">ANK repeat</keyword>
<dbReference type="InterPro" id="IPR017455">
    <property type="entry name" value="Znf_FYVE-rel"/>
</dbReference>
<comment type="caution">
    <text evidence="8">The sequence shown here is derived from an EMBL/GenBank/DDBJ whole genome shotgun (WGS) entry which is preliminary data.</text>
</comment>
<proteinExistence type="predicted"/>
<evidence type="ECO:0000256" key="5">
    <source>
        <dbReference type="PROSITE-ProRule" id="PRU00091"/>
    </source>
</evidence>
<evidence type="ECO:0000259" key="7">
    <source>
        <dbReference type="PROSITE" id="PS50178"/>
    </source>
</evidence>
<dbReference type="Gene3D" id="3.30.40.10">
    <property type="entry name" value="Zinc/RING finger domain, C3HC4 (zinc finger)"/>
    <property type="match status" value="1"/>
</dbReference>
<evidence type="ECO:0000256" key="2">
    <source>
        <dbReference type="ARBA" id="ARBA00022771"/>
    </source>
</evidence>
<keyword evidence="3" id="KW-0862">Zinc</keyword>
<dbReference type="GO" id="GO:0033565">
    <property type="term" value="C:ESCRT-0 complex"/>
    <property type="evidence" value="ECO:0007669"/>
    <property type="project" value="TreeGrafter"/>
</dbReference>
<dbReference type="InterPro" id="IPR011011">
    <property type="entry name" value="Znf_FYVE_PHD"/>
</dbReference>
<dbReference type="PANTHER" id="PTHR47794">
    <property type="entry name" value="VACUOLAR PROTEIN SORTING-ASSOCIATED PROTEIN 27"/>
    <property type="match status" value="1"/>
</dbReference>
<dbReference type="Gene3D" id="1.25.40.20">
    <property type="entry name" value="Ankyrin repeat-containing domain"/>
    <property type="match status" value="1"/>
</dbReference>
<accession>A0A8K0E5H4</accession>
<dbReference type="GO" id="GO:0032266">
    <property type="term" value="F:phosphatidylinositol-3-phosphate binding"/>
    <property type="evidence" value="ECO:0007669"/>
    <property type="project" value="TreeGrafter"/>
</dbReference>
<gene>
    <name evidence="8" type="ORF">FNV43_RR18037</name>
</gene>
<dbReference type="GO" id="GO:0006623">
    <property type="term" value="P:protein targeting to vacuole"/>
    <property type="evidence" value="ECO:0007669"/>
    <property type="project" value="TreeGrafter"/>
</dbReference>
<dbReference type="GO" id="GO:0043130">
    <property type="term" value="F:ubiquitin binding"/>
    <property type="evidence" value="ECO:0007669"/>
    <property type="project" value="TreeGrafter"/>
</dbReference>
<keyword evidence="2 5" id="KW-0863">Zinc-finger</keyword>
<dbReference type="Pfam" id="PF12796">
    <property type="entry name" value="Ank_2"/>
    <property type="match status" value="1"/>
</dbReference>
<dbReference type="InterPro" id="IPR013083">
    <property type="entry name" value="Znf_RING/FYVE/PHD"/>
</dbReference>
<protein>
    <recommendedName>
        <fullName evidence="7">FYVE-type domain-containing protein</fullName>
    </recommendedName>
</protein>
<feature type="region of interest" description="Disordered" evidence="6">
    <location>
        <begin position="133"/>
        <end position="181"/>
    </location>
</feature>
<dbReference type="InterPro" id="IPR000306">
    <property type="entry name" value="Znf_FYVE"/>
</dbReference>
<evidence type="ECO:0000256" key="1">
    <source>
        <dbReference type="ARBA" id="ARBA00022723"/>
    </source>
</evidence>
<evidence type="ECO:0000313" key="9">
    <source>
        <dbReference type="Proteomes" id="UP000796880"/>
    </source>
</evidence>
<feature type="repeat" description="ANK" evidence="4">
    <location>
        <begin position="228"/>
        <end position="260"/>
    </location>
</feature>
<feature type="domain" description="FYVE-type" evidence="7">
    <location>
        <begin position="6"/>
        <end position="66"/>
    </location>
</feature>
<keyword evidence="1" id="KW-0479">Metal-binding</keyword>
<dbReference type="PROSITE" id="PS50297">
    <property type="entry name" value="ANK_REP_REGION"/>
    <property type="match status" value="1"/>
</dbReference>
<evidence type="ECO:0000256" key="4">
    <source>
        <dbReference type="PROSITE-ProRule" id="PRU00023"/>
    </source>
</evidence>
<dbReference type="SUPFAM" id="SSF57903">
    <property type="entry name" value="FYVE/PHD zinc finger"/>
    <property type="match status" value="1"/>
</dbReference>
<dbReference type="AlphaFoldDB" id="A0A8K0E5H4"/>
<dbReference type="InterPro" id="IPR002110">
    <property type="entry name" value="Ankyrin_rpt"/>
</dbReference>
<dbReference type="Pfam" id="PF01363">
    <property type="entry name" value="FYVE"/>
    <property type="match status" value="1"/>
</dbReference>